<organism evidence="9 10">
    <name type="scientific">Faecalibacterium duncaniae (strain DSM 17677 / JCM 31915 / A2-165)</name>
    <name type="common">Faecalibacterium prausnitzii</name>
    <dbReference type="NCBI Taxonomy" id="411483"/>
    <lineage>
        <taxon>Bacteria</taxon>
        <taxon>Bacillati</taxon>
        <taxon>Bacillota</taxon>
        <taxon>Clostridia</taxon>
        <taxon>Eubacteriales</taxon>
        <taxon>Oscillospiraceae</taxon>
        <taxon>Faecalibacterium</taxon>
    </lineage>
</organism>
<dbReference type="PATRIC" id="fig|411483.3.peg.882"/>
<dbReference type="EC" id="2.1.1.72" evidence="1"/>
<dbReference type="InterPro" id="IPR046819">
    <property type="entry name" value="MmeI_hel"/>
</dbReference>
<reference evidence="9" key="1">
    <citation type="submission" date="2009-08" db="EMBL/GenBank/DDBJ databases">
        <authorList>
            <person name="Weinstock G."/>
            <person name="Sodergren E."/>
            <person name="Clifton S."/>
            <person name="Fulton L."/>
            <person name="Fulton B."/>
            <person name="Courtney L."/>
            <person name="Fronick C."/>
            <person name="Harrison M."/>
            <person name="Strong C."/>
            <person name="Farmer C."/>
            <person name="Delahaunty K."/>
            <person name="Markovic C."/>
            <person name="Hall O."/>
            <person name="Minx P."/>
            <person name="Tomlinson C."/>
            <person name="Mitreva M."/>
            <person name="Nelson J."/>
            <person name="Hou S."/>
            <person name="Wollam A."/>
            <person name="Pepin K.H."/>
            <person name="Johnson M."/>
            <person name="Bhonagiri V."/>
            <person name="Nash W.E."/>
            <person name="Warren W."/>
            <person name="Chinwalla A."/>
            <person name="Mardis E.R."/>
            <person name="Wilson R.K."/>
        </authorList>
    </citation>
    <scope>NUCLEOTIDE SEQUENCE [LARGE SCALE GENOMIC DNA]</scope>
    <source>
        <strain evidence="9">A2-165</strain>
    </source>
</reference>
<evidence type="ECO:0000259" key="7">
    <source>
        <dbReference type="Pfam" id="PF20467"/>
    </source>
</evidence>
<dbReference type="InterPro" id="IPR050953">
    <property type="entry name" value="N4_N6_ade-DNA_methylase"/>
</dbReference>
<dbReference type="Proteomes" id="UP000004619">
    <property type="component" value="Unassembled WGS sequence"/>
</dbReference>
<evidence type="ECO:0000313" key="10">
    <source>
        <dbReference type="Proteomes" id="UP000004619"/>
    </source>
</evidence>
<dbReference type="Pfam" id="PF20466">
    <property type="entry name" value="MmeI_TRD"/>
    <property type="match status" value="1"/>
</dbReference>
<proteinExistence type="predicted"/>
<keyword evidence="10" id="KW-1185">Reference proteome</keyword>
<name>C7H4T2_FAED2</name>
<evidence type="ECO:0000259" key="8">
    <source>
        <dbReference type="Pfam" id="PF20473"/>
    </source>
</evidence>
<dbReference type="eggNOG" id="COG1002">
    <property type="taxonomic scope" value="Bacteria"/>
</dbReference>
<gene>
    <name evidence="9" type="ORF">FAEPRAA2165_01297</name>
</gene>
<sequence length="801" mass="91184">MDTRVPENNVVKIHIDDLHHNSSLLDFLLEKKVIQVSKEVDLSQEAGKLVGKIYDAFLKQYHDPESKKALESLNVLCVRLVFCLYSEDAGLFEQKDSFSGYIAQYEPKDLRPALLSLFKVLDTPYPDRPDLYLSEELEAFPYVNGGLFANEDIIIPKITQEIKDALAEAGHFNWRDISPTIFGAVFESTLNPVTRRKGGMHYTSIENIHKVIDPLFLDDLKNEFAEILTIGVQKQKKKKLEEFQNKLAGLTFLDPACGSGNFLTETYISLRRLENDILRELQNGQVIFGDTNWNPIKVSISQFYGIEINDFAGDVAKTALWIAESQMMKETEDVVLMHLDFLPLKSNVNIHIGNALQMDWASIISPSKLSYIMGNPPFVGQSVRTKDQAHDMNDIWGQGEIETKLDYVICWYKKALDYINTSSTNIEIAFVSTNSICQGESVPTFWKKMIDSGAEIHFAYRSFVWDSEANEKAAVHCVIIGFSNFSRSHTKFIYTEETKTKAEHINPYLLDAPDIWITNRINKPQNGLPKMTTGSPPTDDGALTLSITEKEELEKQYPVLAKYIKPFIGAKEFLHDNVNSYSRYCLWFKDGNVSDYVNIKEITERLEKVRALRKSSNADRIQKMADYPYLFCQIRQPLSTYLVFPRHSSQNRRYIPIGFMPSSVIAGDACSIIPNVTIYEFGVLTSNVHNAWMRVTCGRIKSDFRYSPAVYNNFPWPTPTLEQKAKIEQTAQAILNARAMYPNNCLADLYNPLAMPEPLLKAHIANDRAVMQAYGLSVKDTSEADCVAFLMKRYQELTQTK</sequence>
<dbReference type="AlphaFoldDB" id="C7H4T2"/>
<dbReference type="Gene3D" id="3.40.50.150">
    <property type="entry name" value="Vaccinia Virus protein VP39"/>
    <property type="match status" value="1"/>
</dbReference>
<dbReference type="Pfam" id="PF20467">
    <property type="entry name" value="MmeI_C"/>
    <property type="match status" value="1"/>
</dbReference>
<dbReference type="HOGENOM" id="CLU_005831_3_0_9"/>
<dbReference type="EMBL" id="ACOP02000034">
    <property type="protein sequence ID" value="EEU97072.1"/>
    <property type="molecule type" value="Genomic_DNA"/>
</dbReference>
<feature type="domain" description="MmeI-like DNA-methyltransferase" evidence="8">
    <location>
        <begin position="234"/>
        <end position="494"/>
    </location>
</feature>
<protein>
    <recommendedName>
        <fullName evidence="1">site-specific DNA-methyltransferase (adenine-specific)</fullName>
        <ecNumber evidence="1">2.1.1.72</ecNumber>
    </recommendedName>
</protein>
<evidence type="ECO:0000259" key="5">
    <source>
        <dbReference type="Pfam" id="PF20465"/>
    </source>
</evidence>
<comment type="caution">
    <text evidence="9">The sequence shown here is derived from an EMBL/GenBank/DDBJ whole genome shotgun (WGS) entry which is preliminary data.</text>
</comment>
<evidence type="ECO:0000313" key="9">
    <source>
        <dbReference type="EMBL" id="EEU97072.1"/>
    </source>
</evidence>
<evidence type="ECO:0000259" key="6">
    <source>
        <dbReference type="Pfam" id="PF20466"/>
    </source>
</evidence>
<evidence type="ECO:0000256" key="4">
    <source>
        <dbReference type="ARBA" id="ARBA00047942"/>
    </source>
</evidence>
<dbReference type="PRINTS" id="PR00507">
    <property type="entry name" value="N12N6MTFRASE"/>
</dbReference>
<dbReference type="GO" id="GO:0009007">
    <property type="term" value="F:site-specific DNA-methyltransferase (adenine-specific) activity"/>
    <property type="evidence" value="ECO:0007669"/>
    <property type="project" value="UniProtKB-EC"/>
</dbReference>
<dbReference type="STRING" id="411483.FAEPRAA2165_01297"/>
<dbReference type="InterPro" id="IPR029063">
    <property type="entry name" value="SAM-dependent_MTases_sf"/>
</dbReference>
<dbReference type="InterPro" id="IPR046816">
    <property type="entry name" value="MmeI_Mtase"/>
</dbReference>
<accession>C7H4T2</accession>
<feature type="domain" description="MmeI-like C-terminal" evidence="7">
    <location>
        <begin position="723"/>
        <end position="800"/>
    </location>
</feature>
<dbReference type="Pfam" id="PF20465">
    <property type="entry name" value="MmeI_hel"/>
    <property type="match status" value="1"/>
</dbReference>
<feature type="domain" description="MmeI-like target recognition" evidence="6">
    <location>
        <begin position="512"/>
        <end position="718"/>
    </location>
</feature>
<comment type="catalytic activity">
    <reaction evidence="4">
        <text>a 2'-deoxyadenosine in DNA + S-adenosyl-L-methionine = an N(6)-methyl-2'-deoxyadenosine in DNA + S-adenosyl-L-homocysteine + H(+)</text>
        <dbReference type="Rhea" id="RHEA:15197"/>
        <dbReference type="Rhea" id="RHEA-COMP:12418"/>
        <dbReference type="Rhea" id="RHEA-COMP:12419"/>
        <dbReference type="ChEBI" id="CHEBI:15378"/>
        <dbReference type="ChEBI" id="CHEBI:57856"/>
        <dbReference type="ChEBI" id="CHEBI:59789"/>
        <dbReference type="ChEBI" id="CHEBI:90615"/>
        <dbReference type="ChEBI" id="CHEBI:90616"/>
        <dbReference type="EC" id="2.1.1.72"/>
    </reaction>
</comment>
<evidence type="ECO:0000256" key="3">
    <source>
        <dbReference type="ARBA" id="ARBA00022679"/>
    </source>
</evidence>
<evidence type="ECO:0000256" key="2">
    <source>
        <dbReference type="ARBA" id="ARBA00022603"/>
    </source>
</evidence>
<dbReference type="PANTHER" id="PTHR33841">
    <property type="entry name" value="DNA METHYLTRANSFERASE YEEA-RELATED"/>
    <property type="match status" value="1"/>
</dbReference>
<feature type="domain" description="MmeI-like helicase spacer" evidence="5">
    <location>
        <begin position="72"/>
        <end position="148"/>
    </location>
</feature>
<dbReference type="InterPro" id="IPR046818">
    <property type="entry name" value="MmeI_C"/>
</dbReference>
<dbReference type="Pfam" id="PF20473">
    <property type="entry name" value="MmeI_Mtase"/>
    <property type="match status" value="1"/>
</dbReference>
<dbReference type="SUPFAM" id="SSF53335">
    <property type="entry name" value="S-adenosyl-L-methionine-dependent methyltransferases"/>
    <property type="match status" value="1"/>
</dbReference>
<evidence type="ECO:0000256" key="1">
    <source>
        <dbReference type="ARBA" id="ARBA00011900"/>
    </source>
</evidence>
<dbReference type="GO" id="GO:0032259">
    <property type="term" value="P:methylation"/>
    <property type="evidence" value="ECO:0007669"/>
    <property type="project" value="UniProtKB-KW"/>
</dbReference>
<keyword evidence="2" id="KW-0489">Methyltransferase</keyword>
<dbReference type="InterPro" id="IPR046820">
    <property type="entry name" value="MmeI_TRD"/>
</dbReference>
<keyword evidence="3" id="KW-0808">Transferase</keyword>
<dbReference type="PANTHER" id="PTHR33841:SF1">
    <property type="entry name" value="DNA METHYLTRANSFERASE A"/>
    <property type="match status" value="1"/>
</dbReference>